<protein>
    <submittedName>
        <fullName evidence="2">Uncharacterized protein</fullName>
    </submittedName>
</protein>
<evidence type="ECO:0000313" key="2">
    <source>
        <dbReference type="EMBL" id="AIQ64111.1"/>
    </source>
</evidence>
<organism evidence="2 3">
    <name type="scientific">Paenibacillus stellifer</name>
    <dbReference type="NCBI Taxonomy" id="169760"/>
    <lineage>
        <taxon>Bacteria</taxon>
        <taxon>Bacillati</taxon>
        <taxon>Bacillota</taxon>
        <taxon>Bacilli</taxon>
        <taxon>Bacillales</taxon>
        <taxon>Paenibacillaceae</taxon>
        <taxon>Paenibacillus</taxon>
    </lineage>
</organism>
<gene>
    <name evidence="2" type="ORF">PSTEL_14485</name>
</gene>
<keyword evidence="1" id="KW-0472">Membrane</keyword>
<keyword evidence="3" id="KW-1185">Reference proteome</keyword>
<keyword evidence="1" id="KW-0812">Transmembrane</keyword>
<accession>A0A089LRD1</accession>
<dbReference type="AlphaFoldDB" id="A0A089LRD1"/>
<keyword evidence="1" id="KW-1133">Transmembrane helix</keyword>
<dbReference type="KEGG" id="pste:PSTEL_14485"/>
<reference evidence="2 3" key="1">
    <citation type="submission" date="2014-08" db="EMBL/GenBank/DDBJ databases">
        <title>Comparative genomics of the Paenibacillus odorifer group.</title>
        <authorList>
            <person name="den Bakker H.C."/>
            <person name="Tsai Y.-C."/>
            <person name="Martin N."/>
            <person name="Korlach J."/>
            <person name="Wiedmann M."/>
        </authorList>
    </citation>
    <scope>NUCLEOTIDE SEQUENCE [LARGE SCALE GENOMIC DNA]</scope>
    <source>
        <strain evidence="2 3">DSM 14472</strain>
    </source>
</reference>
<name>A0A089LRD1_9BACL</name>
<dbReference type="HOGENOM" id="CLU_2827151_0_0_9"/>
<sequence length="66" mass="7523">MGVTLSGMLYQMSLRLLPATSKPSNITAYRISFVLIGLLSAAALFIALFQKKSWHKYSEEFIEYYI</sequence>
<dbReference type="Proteomes" id="UP000029507">
    <property type="component" value="Chromosome"/>
</dbReference>
<evidence type="ECO:0000313" key="3">
    <source>
        <dbReference type="Proteomes" id="UP000029507"/>
    </source>
</evidence>
<feature type="transmembrane region" description="Helical" evidence="1">
    <location>
        <begin position="28"/>
        <end position="49"/>
    </location>
</feature>
<proteinExistence type="predicted"/>
<evidence type="ECO:0000256" key="1">
    <source>
        <dbReference type="SAM" id="Phobius"/>
    </source>
</evidence>
<dbReference type="EMBL" id="CP009286">
    <property type="protein sequence ID" value="AIQ64111.1"/>
    <property type="molecule type" value="Genomic_DNA"/>
</dbReference>